<dbReference type="InterPro" id="IPR010497">
    <property type="entry name" value="Epoxide_hydro_N"/>
</dbReference>
<dbReference type="SUPFAM" id="SSF53474">
    <property type="entry name" value="alpha/beta-Hydrolases"/>
    <property type="match status" value="1"/>
</dbReference>
<organism evidence="5 6">
    <name type="scientific">Streptomyces neyagawaensis</name>
    <dbReference type="NCBI Taxonomy" id="42238"/>
    <lineage>
        <taxon>Bacteria</taxon>
        <taxon>Bacillati</taxon>
        <taxon>Actinomycetota</taxon>
        <taxon>Actinomycetes</taxon>
        <taxon>Kitasatosporales</taxon>
        <taxon>Streptomycetaceae</taxon>
        <taxon>Streptomyces</taxon>
    </lineage>
</organism>
<proteinExistence type="inferred from homology"/>
<comment type="caution">
    <text evidence="5">The sequence shown here is derived from an EMBL/GenBank/DDBJ whole genome shotgun (WGS) entry which is preliminary data.</text>
</comment>
<keyword evidence="2" id="KW-0058">Aromatic hydrocarbons catabolism</keyword>
<sequence>MAVPAAHAEATGAIMDTRVRPFRIDIPQAELDDLNDRLARTRWPRQLPGEGADRGVPVAEVRELAAYWRTAYDWRIHERRLNAFPQYLTTIDGLDLHFLHVRSPRPDAVPLLLSHGWPNSVVEFTRLIGPLTERGFHVVAPSVPGFAFSEGPRETGFGVDRVARMWAGLMSRLGYDRYGTQGGDLGAYLAPAVARVAPAHVIGVHINGGFGFPTEKDLPELTSDERALYDMIQQWSRGGVDHHTLLRHTPQTFAYGWHDSPVAQLAWMMQKFRDFGVQGMDRDLFLTNVTLYWLTGTSGTSSWFMYERDEFTWPEGQRQVPTGVYCGPPAVRRLAERDNLIVHWPESNPGHHFVGMDEPETLAADIRTFFDKIL</sequence>
<evidence type="ECO:0000256" key="3">
    <source>
        <dbReference type="ARBA" id="ARBA00022801"/>
    </source>
</evidence>
<dbReference type="GO" id="GO:0016787">
    <property type="term" value="F:hydrolase activity"/>
    <property type="evidence" value="ECO:0007669"/>
    <property type="project" value="UniProtKB-KW"/>
</dbReference>
<dbReference type="EMBL" id="JBEYXT010000042">
    <property type="protein sequence ID" value="MEU6801820.1"/>
    <property type="molecule type" value="Genomic_DNA"/>
</dbReference>
<dbReference type="Pfam" id="PF06441">
    <property type="entry name" value="EHN"/>
    <property type="match status" value="1"/>
</dbReference>
<evidence type="ECO:0000256" key="1">
    <source>
        <dbReference type="ARBA" id="ARBA00010088"/>
    </source>
</evidence>
<comment type="similarity">
    <text evidence="1">Belongs to the peptidase S33 family.</text>
</comment>
<feature type="domain" description="Epoxide hydrolase N-terminal" evidence="4">
    <location>
        <begin position="19"/>
        <end position="124"/>
    </location>
</feature>
<evidence type="ECO:0000259" key="4">
    <source>
        <dbReference type="Pfam" id="PF06441"/>
    </source>
</evidence>
<evidence type="ECO:0000256" key="2">
    <source>
        <dbReference type="ARBA" id="ARBA00022797"/>
    </source>
</evidence>
<dbReference type="InterPro" id="IPR016292">
    <property type="entry name" value="Epoxide_hydrolase"/>
</dbReference>
<name>A0ABV3AXB6_9ACTN</name>
<dbReference type="Gene3D" id="3.40.50.1820">
    <property type="entry name" value="alpha/beta hydrolase"/>
    <property type="match status" value="1"/>
</dbReference>
<dbReference type="PANTHER" id="PTHR21661">
    <property type="entry name" value="EPOXIDE HYDROLASE 1-RELATED"/>
    <property type="match status" value="1"/>
</dbReference>
<dbReference type="PANTHER" id="PTHR21661:SF35">
    <property type="entry name" value="EPOXIDE HYDROLASE"/>
    <property type="match status" value="1"/>
</dbReference>
<dbReference type="Proteomes" id="UP001551189">
    <property type="component" value="Unassembled WGS sequence"/>
</dbReference>
<dbReference type="RefSeq" id="WP_359694350.1">
    <property type="nucleotide sequence ID" value="NZ_JBEYXT010000042.1"/>
</dbReference>
<evidence type="ECO:0000313" key="6">
    <source>
        <dbReference type="Proteomes" id="UP001551189"/>
    </source>
</evidence>
<dbReference type="PIRSF" id="PIRSF001112">
    <property type="entry name" value="Epoxide_hydrolase"/>
    <property type="match status" value="1"/>
</dbReference>
<dbReference type="InterPro" id="IPR000639">
    <property type="entry name" value="Epox_hydrolase-like"/>
</dbReference>
<protein>
    <submittedName>
        <fullName evidence="5">Epoxide hydrolase</fullName>
    </submittedName>
</protein>
<evidence type="ECO:0000313" key="5">
    <source>
        <dbReference type="EMBL" id="MEU6801820.1"/>
    </source>
</evidence>
<dbReference type="PRINTS" id="PR00412">
    <property type="entry name" value="EPOXHYDRLASE"/>
</dbReference>
<reference evidence="5 6" key="1">
    <citation type="submission" date="2024-06" db="EMBL/GenBank/DDBJ databases">
        <title>The Natural Products Discovery Center: Release of the First 8490 Sequenced Strains for Exploring Actinobacteria Biosynthetic Diversity.</title>
        <authorList>
            <person name="Kalkreuter E."/>
            <person name="Kautsar S.A."/>
            <person name="Yang D."/>
            <person name="Bader C.D."/>
            <person name="Teijaro C.N."/>
            <person name="Fluegel L."/>
            <person name="Davis C.M."/>
            <person name="Simpson J.R."/>
            <person name="Lauterbach L."/>
            <person name="Steele A.D."/>
            <person name="Gui C."/>
            <person name="Meng S."/>
            <person name="Li G."/>
            <person name="Viehrig K."/>
            <person name="Ye F."/>
            <person name="Su P."/>
            <person name="Kiefer A.F."/>
            <person name="Nichols A."/>
            <person name="Cepeda A.J."/>
            <person name="Yan W."/>
            <person name="Fan B."/>
            <person name="Jiang Y."/>
            <person name="Adhikari A."/>
            <person name="Zheng C.-J."/>
            <person name="Schuster L."/>
            <person name="Cowan T.M."/>
            <person name="Smanski M.J."/>
            <person name="Chevrette M.G."/>
            <person name="De Carvalho L.P.S."/>
            <person name="Shen B."/>
        </authorList>
    </citation>
    <scope>NUCLEOTIDE SEQUENCE [LARGE SCALE GENOMIC DNA]</scope>
    <source>
        <strain evidence="5 6">NPDC046851</strain>
    </source>
</reference>
<keyword evidence="3 5" id="KW-0378">Hydrolase</keyword>
<keyword evidence="6" id="KW-1185">Reference proteome</keyword>
<dbReference type="InterPro" id="IPR029058">
    <property type="entry name" value="AB_hydrolase_fold"/>
</dbReference>
<accession>A0ABV3AXB6</accession>
<gene>
    <name evidence="5" type="ORF">ABZ931_12500</name>
</gene>